<evidence type="ECO:0000313" key="3">
    <source>
        <dbReference type="Proteomes" id="UP001497516"/>
    </source>
</evidence>
<name>A0AAV2GS79_9ROSI</name>
<dbReference type="AlphaFoldDB" id="A0AAV2GS79"/>
<proteinExistence type="predicted"/>
<keyword evidence="3" id="KW-1185">Reference proteome</keyword>
<dbReference type="Proteomes" id="UP001497516">
    <property type="component" value="Chromosome 9"/>
</dbReference>
<reference evidence="2 3" key="1">
    <citation type="submission" date="2024-04" db="EMBL/GenBank/DDBJ databases">
        <authorList>
            <person name="Fracassetti M."/>
        </authorList>
    </citation>
    <scope>NUCLEOTIDE SEQUENCE [LARGE SCALE GENOMIC DNA]</scope>
</reference>
<sequence length="71" mass="7535">MKAEGSSKLAKGPDKAQSLPTDNGKSHKKKSGFSPNMEMSQIQSEYVIAPCGVKTCSDLGEKAMPMAVDEC</sequence>
<organism evidence="2 3">
    <name type="scientific">Linum trigynum</name>
    <dbReference type="NCBI Taxonomy" id="586398"/>
    <lineage>
        <taxon>Eukaryota</taxon>
        <taxon>Viridiplantae</taxon>
        <taxon>Streptophyta</taxon>
        <taxon>Embryophyta</taxon>
        <taxon>Tracheophyta</taxon>
        <taxon>Spermatophyta</taxon>
        <taxon>Magnoliopsida</taxon>
        <taxon>eudicotyledons</taxon>
        <taxon>Gunneridae</taxon>
        <taxon>Pentapetalae</taxon>
        <taxon>rosids</taxon>
        <taxon>fabids</taxon>
        <taxon>Malpighiales</taxon>
        <taxon>Linaceae</taxon>
        <taxon>Linum</taxon>
    </lineage>
</organism>
<evidence type="ECO:0000313" key="2">
    <source>
        <dbReference type="EMBL" id="CAL1412989.1"/>
    </source>
</evidence>
<evidence type="ECO:0000256" key="1">
    <source>
        <dbReference type="SAM" id="MobiDB-lite"/>
    </source>
</evidence>
<protein>
    <submittedName>
        <fullName evidence="2">Uncharacterized protein</fullName>
    </submittedName>
</protein>
<feature type="region of interest" description="Disordered" evidence="1">
    <location>
        <begin position="1"/>
        <end position="38"/>
    </location>
</feature>
<accession>A0AAV2GS79</accession>
<gene>
    <name evidence="2" type="ORF">LTRI10_LOCUS52244</name>
</gene>
<dbReference type="EMBL" id="OZ034822">
    <property type="protein sequence ID" value="CAL1412989.1"/>
    <property type="molecule type" value="Genomic_DNA"/>
</dbReference>